<evidence type="ECO:0000313" key="3">
    <source>
        <dbReference type="Proteomes" id="UP000276985"/>
    </source>
</evidence>
<reference evidence="2 3" key="1">
    <citation type="submission" date="2018-12" db="EMBL/GenBank/DDBJ databases">
        <title>Pseudomonas aeruginosa Diversity Panel.</title>
        <authorList>
            <person name="Snesrud E."/>
            <person name="Mcgann P."/>
        </authorList>
    </citation>
    <scope>NUCLEOTIDE SEQUENCE [LARGE SCALE GENOMIC DNA]</scope>
    <source>
        <strain evidence="2 3">MRSN6241</strain>
    </source>
</reference>
<comment type="caution">
    <text evidence="2">The sequence shown here is derived from an EMBL/GenBank/DDBJ whole genome shotgun (WGS) entry which is preliminary data.</text>
</comment>
<protein>
    <submittedName>
        <fullName evidence="2">Uncharacterized protein</fullName>
    </submittedName>
</protein>
<dbReference type="Proteomes" id="UP000276985">
    <property type="component" value="Unassembled WGS sequence"/>
</dbReference>
<sequence>MERRSKGEVGEGHGRYPIIEIVMSLGLRRFPEGSGERFRQSGMACTGGSDGERLVEKSSIR</sequence>
<feature type="compositionally biased region" description="Basic and acidic residues" evidence="1">
    <location>
        <begin position="50"/>
        <end position="61"/>
    </location>
</feature>
<feature type="region of interest" description="Disordered" evidence="1">
    <location>
        <begin position="35"/>
        <end position="61"/>
    </location>
</feature>
<evidence type="ECO:0000313" key="2">
    <source>
        <dbReference type="EMBL" id="RTS51662.1"/>
    </source>
</evidence>
<evidence type="ECO:0000256" key="1">
    <source>
        <dbReference type="SAM" id="MobiDB-lite"/>
    </source>
</evidence>
<accession>A0ABD7K8U5</accession>
<proteinExistence type="predicted"/>
<dbReference type="AlphaFoldDB" id="A0ABD7K8U5"/>
<name>A0ABD7K8U5_PSEAI</name>
<dbReference type="EMBL" id="RXTL01000005">
    <property type="protein sequence ID" value="RTS51662.1"/>
    <property type="molecule type" value="Genomic_DNA"/>
</dbReference>
<organism evidence="2 3">
    <name type="scientific">Pseudomonas aeruginosa</name>
    <dbReference type="NCBI Taxonomy" id="287"/>
    <lineage>
        <taxon>Bacteria</taxon>
        <taxon>Pseudomonadati</taxon>
        <taxon>Pseudomonadota</taxon>
        <taxon>Gammaproteobacteria</taxon>
        <taxon>Pseudomonadales</taxon>
        <taxon>Pseudomonadaceae</taxon>
        <taxon>Pseudomonas</taxon>
    </lineage>
</organism>
<gene>
    <name evidence="2" type="ORF">DY940_02350</name>
</gene>